<sequence>DKHDRILAIFAGHAPSADWEDCHTSALQAFNNFASQPNALSDDMFRRGNFATLSAGVSYGGGQTVPCVLGSTKDAEVLLNHPSIKRLSGFANGVFANYAPKLYAYYADILGKLFAKLPALKLPFCNSIFTAVSFNFGPSAISYCHLDGGNLPFGLCAITPLGTFDATKGGHLYLWELGLVVEFPAGSLALVTSGGVHHGNTPIQPGERRVSLVQYCAGGLFRYVAYGFCTAAKFLRQDRAGKKLFNAGLADRWRACLSLLSKSSKLARDLNDVFGVDIDVD</sequence>
<reference evidence="1" key="1">
    <citation type="submission" date="2021-03" db="EMBL/GenBank/DDBJ databases">
        <authorList>
            <consortium name="DOE Joint Genome Institute"/>
            <person name="Ahrendt S."/>
            <person name="Looney B.P."/>
            <person name="Miyauchi S."/>
            <person name="Morin E."/>
            <person name="Drula E."/>
            <person name="Courty P.E."/>
            <person name="Chicoki N."/>
            <person name="Fauchery L."/>
            <person name="Kohler A."/>
            <person name="Kuo A."/>
            <person name="Labutti K."/>
            <person name="Pangilinan J."/>
            <person name="Lipzen A."/>
            <person name="Riley R."/>
            <person name="Andreopoulos W."/>
            <person name="He G."/>
            <person name="Johnson J."/>
            <person name="Barry K.W."/>
            <person name="Grigoriev I.V."/>
            <person name="Nagy L."/>
            <person name="Hibbett D."/>
            <person name="Henrissat B."/>
            <person name="Matheny P.B."/>
            <person name="Labbe J."/>
            <person name="Martin F."/>
        </authorList>
    </citation>
    <scope>NUCLEOTIDE SEQUENCE</scope>
    <source>
        <strain evidence="1">HHB10654</strain>
    </source>
</reference>
<feature type="non-terminal residue" evidence="1">
    <location>
        <position position="1"/>
    </location>
</feature>
<name>A0ACB8SJ01_9AGAM</name>
<evidence type="ECO:0000313" key="1">
    <source>
        <dbReference type="EMBL" id="KAI0056202.1"/>
    </source>
</evidence>
<dbReference type="Proteomes" id="UP000814140">
    <property type="component" value="Unassembled WGS sequence"/>
</dbReference>
<gene>
    <name evidence="1" type="ORF">BV25DRAFT_1814465</name>
</gene>
<dbReference type="EMBL" id="MU277269">
    <property type="protein sequence ID" value="KAI0056202.1"/>
    <property type="molecule type" value="Genomic_DNA"/>
</dbReference>
<organism evidence="1 2">
    <name type="scientific">Artomyces pyxidatus</name>
    <dbReference type="NCBI Taxonomy" id="48021"/>
    <lineage>
        <taxon>Eukaryota</taxon>
        <taxon>Fungi</taxon>
        <taxon>Dikarya</taxon>
        <taxon>Basidiomycota</taxon>
        <taxon>Agaricomycotina</taxon>
        <taxon>Agaricomycetes</taxon>
        <taxon>Russulales</taxon>
        <taxon>Auriscalpiaceae</taxon>
        <taxon>Artomyces</taxon>
    </lineage>
</organism>
<accession>A0ACB8SJ01</accession>
<protein>
    <submittedName>
        <fullName evidence="1">Uncharacterized protein</fullName>
    </submittedName>
</protein>
<comment type="caution">
    <text evidence="1">The sequence shown here is derived from an EMBL/GenBank/DDBJ whole genome shotgun (WGS) entry which is preliminary data.</text>
</comment>
<keyword evidence="2" id="KW-1185">Reference proteome</keyword>
<reference evidence="1" key="2">
    <citation type="journal article" date="2022" name="New Phytol.">
        <title>Evolutionary transition to the ectomycorrhizal habit in the genomes of a hyperdiverse lineage of mushroom-forming fungi.</title>
        <authorList>
            <person name="Looney B."/>
            <person name="Miyauchi S."/>
            <person name="Morin E."/>
            <person name="Drula E."/>
            <person name="Courty P.E."/>
            <person name="Kohler A."/>
            <person name="Kuo A."/>
            <person name="LaButti K."/>
            <person name="Pangilinan J."/>
            <person name="Lipzen A."/>
            <person name="Riley R."/>
            <person name="Andreopoulos W."/>
            <person name="He G."/>
            <person name="Johnson J."/>
            <person name="Nolan M."/>
            <person name="Tritt A."/>
            <person name="Barry K.W."/>
            <person name="Grigoriev I.V."/>
            <person name="Nagy L.G."/>
            <person name="Hibbett D."/>
            <person name="Henrissat B."/>
            <person name="Matheny P.B."/>
            <person name="Labbe J."/>
            <person name="Martin F.M."/>
        </authorList>
    </citation>
    <scope>NUCLEOTIDE SEQUENCE</scope>
    <source>
        <strain evidence="1">HHB10654</strain>
    </source>
</reference>
<proteinExistence type="predicted"/>
<evidence type="ECO:0000313" key="2">
    <source>
        <dbReference type="Proteomes" id="UP000814140"/>
    </source>
</evidence>